<keyword evidence="1" id="KW-0732">Signal</keyword>
<gene>
    <name evidence="2" type="ORF">LARV_02299</name>
</gene>
<evidence type="ECO:0000256" key="1">
    <source>
        <dbReference type="SAM" id="SignalP"/>
    </source>
</evidence>
<feature type="signal peptide" evidence="1">
    <location>
        <begin position="1"/>
        <end position="22"/>
    </location>
</feature>
<dbReference type="Proteomes" id="UP000055060">
    <property type="component" value="Unassembled WGS sequence"/>
</dbReference>
<accession>A0A0S7BAA2</accession>
<dbReference type="EMBL" id="DF967972">
    <property type="protein sequence ID" value="GAP14527.1"/>
    <property type="molecule type" value="Genomic_DNA"/>
</dbReference>
<evidence type="ECO:0000313" key="2">
    <source>
        <dbReference type="EMBL" id="GAP14527.1"/>
    </source>
</evidence>
<keyword evidence="3" id="KW-1185">Reference proteome</keyword>
<evidence type="ECO:0008006" key="4">
    <source>
        <dbReference type="Google" id="ProtNLM"/>
    </source>
</evidence>
<protein>
    <recommendedName>
        <fullName evidence="4">Sortase</fullName>
    </recommendedName>
</protein>
<sequence>MARFLILISLFFAFLAPGPNQPVQTIQIPQTGTAGNTSTQTKNSASLPSLTTFLPAIKNGNAKQLVGVFIDRTFAFRIVQQPASNAGFVSSEPEVVTQFSLASQYGSIGLLAHNTAAGEYFADITNGQKIILVYGDGHLKYYQVTQIRKFQALSPTSPYSNFADLAAPDRVLSVENLFYQIYQSDGDLVFQTCIEKNGESSWGRLFIIAHPIEFSAPARHFRFSRLAQFNTLPLAIE</sequence>
<dbReference type="RefSeq" id="WP_075073775.1">
    <property type="nucleotide sequence ID" value="NZ_DF967972.1"/>
</dbReference>
<feature type="chain" id="PRO_5006632858" description="Sortase" evidence="1">
    <location>
        <begin position="23"/>
        <end position="237"/>
    </location>
</feature>
<reference evidence="2" key="1">
    <citation type="submission" date="2015-07" db="EMBL/GenBank/DDBJ databases">
        <title>Draft Genome Sequences of Anaerolinea thermolimosa IMO-1, Bellilinea caldifistulae GOMI-1, Leptolinea tardivitalis YMTK-2, Levilinea saccharolytica KIBI-1,Longilinea arvoryzae KOME-1, Previously Described as Members of the Anaerolineaceae (Chloroflexi).</title>
        <authorList>
            <person name="Sekiguchi Y."/>
            <person name="Ohashi A."/>
            <person name="Matsuura N."/>
            <person name="Tourlousse M.D."/>
        </authorList>
    </citation>
    <scope>NUCLEOTIDE SEQUENCE [LARGE SCALE GENOMIC DNA]</scope>
    <source>
        <strain evidence="2">KOME-1</strain>
    </source>
</reference>
<evidence type="ECO:0000313" key="3">
    <source>
        <dbReference type="Proteomes" id="UP000055060"/>
    </source>
</evidence>
<proteinExistence type="predicted"/>
<name>A0A0S7BAA2_9CHLR</name>
<organism evidence="2">
    <name type="scientific">Longilinea arvoryzae</name>
    <dbReference type="NCBI Taxonomy" id="360412"/>
    <lineage>
        <taxon>Bacteria</taxon>
        <taxon>Bacillati</taxon>
        <taxon>Chloroflexota</taxon>
        <taxon>Anaerolineae</taxon>
        <taxon>Anaerolineales</taxon>
        <taxon>Anaerolineaceae</taxon>
        <taxon>Longilinea</taxon>
    </lineage>
</organism>
<dbReference type="AlphaFoldDB" id="A0A0S7BAA2"/>
<dbReference type="OrthoDB" id="164237at2"/>
<dbReference type="STRING" id="360412.LARV_02299"/>